<evidence type="ECO:0000256" key="5">
    <source>
        <dbReference type="ARBA" id="ARBA00022741"/>
    </source>
</evidence>
<dbReference type="Pfam" id="PF07730">
    <property type="entry name" value="HisKA_3"/>
    <property type="match status" value="1"/>
</dbReference>
<keyword evidence="7" id="KW-0067">ATP-binding</keyword>
<keyword evidence="6 12" id="KW-0418">Kinase</keyword>
<dbReference type="RefSeq" id="WP_307558856.1">
    <property type="nucleotide sequence ID" value="NZ_JAUSQU010000001.1"/>
</dbReference>
<dbReference type="InterPro" id="IPR050482">
    <property type="entry name" value="Sensor_HK_TwoCompSys"/>
</dbReference>
<evidence type="ECO:0000313" key="13">
    <source>
        <dbReference type="Proteomes" id="UP001225356"/>
    </source>
</evidence>
<dbReference type="InterPro" id="IPR003594">
    <property type="entry name" value="HATPase_dom"/>
</dbReference>
<organism evidence="12 13">
    <name type="scientific">Streptosporangium lutulentum</name>
    <dbReference type="NCBI Taxonomy" id="1461250"/>
    <lineage>
        <taxon>Bacteria</taxon>
        <taxon>Bacillati</taxon>
        <taxon>Actinomycetota</taxon>
        <taxon>Actinomycetes</taxon>
        <taxon>Streptosporangiales</taxon>
        <taxon>Streptosporangiaceae</taxon>
        <taxon>Streptosporangium</taxon>
    </lineage>
</organism>
<dbReference type="CDD" id="cd16917">
    <property type="entry name" value="HATPase_UhpB-NarQ-NarX-like"/>
    <property type="match status" value="1"/>
</dbReference>
<evidence type="ECO:0000256" key="2">
    <source>
        <dbReference type="ARBA" id="ARBA00012438"/>
    </source>
</evidence>
<sequence length="370" mass="38894">MAFFARPFVRRAFVVLLVGQLIFGAVYGLVDVTTRWGWPGFALALPVGAAAVGCLLGALALEGDRRNSILLAVALLGGLTLNGFVPYSGMAFLYAMVYVAPFRTGAWAAAALAVFDMAAFAGISLLTGMELGAILGNVLGLTYSAILAFVIQRLGETRRQGAEIADARAREAVLAERTRLAREVHDILAHSQSAQIVHLEGARLLLERGGDPAATLDRVNRAVGLARAGLEETRRALDTLRGEELPLTERLERLAVEFRSATGAPCSISVAGEFDSLEAGARMAVARTAQEALTNVRKHARGAAVSVALRRLGSWCELEVRDTGGTPDRLASSGGGYGLVGMRERAELIGGSLAVGAGAEGFSVLLRVPA</sequence>
<evidence type="ECO:0000313" key="12">
    <source>
        <dbReference type="EMBL" id="MDP9844183.1"/>
    </source>
</evidence>
<dbReference type="InterPro" id="IPR036890">
    <property type="entry name" value="HATPase_C_sf"/>
</dbReference>
<evidence type="ECO:0000256" key="9">
    <source>
        <dbReference type="SAM" id="Phobius"/>
    </source>
</evidence>
<evidence type="ECO:0000256" key="1">
    <source>
        <dbReference type="ARBA" id="ARBA00000085"/>
    </source>
</evidence>
<reference evidence="12 13" key="1">
    <citation type="submission" date="2023-07" db="EMBL/GenBank/DDBJ databases">
        <title>Sequencing the genomes of 1000 actinobacteria strains.</title>
        <authorList>
            <person name="Klenk H.-P."/>
        </authorList>
    </citation>
    <scope>NUCLEOTIDE SEQUENCE [LARGE SCALE GENOMIC DNA]</scope>
    <source>
        <strain evidence="12 13">DSM 46740</strain>
    </source>
</reference>
<keyword evidence="9" id="KW-0812">Transmembrane</keyword>
<keyword evidence="3" id="KW-0597">Phosphoprotein</keyword>
<evidence type="ECO:0000256" key="6">
    <source>
        <dbReference type="ARBA" id="ARBA00022777"/>
    </source>
</evidence>
<feature type="transmembrane region" description="Helical" evidence="9">
    <location>
        <begin position="133"/>
        <end position="151"/>
    </location>
</feature>
<dbReference type="InterPro" id="IPR011712">
    <property type="entry name" value="Sig_transdc_His_kin_sub3_dim/P"/>
</dbReference>
<comment type="catalytic activity">
    <reaction evidence="1">
        <text>ATP + protein L-histidine = ADP + protein N-phospho-L-histidine.</text>
        <dbReference type="EC" id="2.7.13.3"/>
    </reaction>
</comment>
<dbReference type="PANTHER" id="PTHR24421">
    <property type="entry name" value="NITRATE/NITRITE SENSOR PROTEIN NARX-RELATED"/>
    <property type="match status" value="1"/>
</dbReference>
<keyword evidence="4" id="KW-0808">Transferase</keyword>
<evidence type="ECO:0000256" key="3">
    <source>
        <dbReference type="ARBA" id="ARBA00022553"/>
    </source>
</evidence>
<feature type="transmembrane region" description="Helical" evidence="9">
    <location>
        <begin position="106"/>
        <end position="126"/>
    </location>
</feature>
<evidence type="ECO:0000256" key="7">
    <source>
        <dbReference type="ARBA" id="ARBA00022840"/>
    </source>
</evidence>
<accession>A0ABT9QBR6</accession>
<evidence type="ECO:0000256" key="4">
    <source>
        <dbReference type="ARBA" id="ARBA00022679"/>
    </source>
</evidence>
<dbReference type="GO" id="GO:0016301">
    <property type="term" value="F:kinase activity"/>
    <property type="evidence" value="ECO:0007669"/>
    <property type="project" value="UniProtKB-KW"/>
</dbReference>
<keyword evidence="13" id="KW-1185">Reference proteome</keyword>
<evidence type="ECO:0000256" key="8">
    <source>
        <dbReference type="ARBA" id="ARBA00023012"/>
    </source>
</evidence>
<protein>
    <recommendedName>
        <fullName evidence="2">histidine kinase</fullName>
        <ecNumber evidence="2">2.7.13.3</ecNumber>
    </recommendedName>
</protein>
<feature type="transmembrane region" description="Helical" evidence="9">
    <location>
        <begin position="12"/>
        <end position="30"/>
    </location>
</feature>
<keyword evidence="9" id="KW-1133">Transmembrane helix</keyword>
<dbReference type="Proteomes" id="UP001225356">
    <property type="component" value="Unassembled WGS sequence"/>
</dbReference>
<dbReference type="EC" id="2.7.13.3" evidence="2"/>
<evidence type="ECO:0000259" key="11">
    <source>
        <dbReference type="Pfam" id="PF07730"/>
    </source>
</evidence>
<dbReference type="Gene3D" id="1.20.5.1930">
    <property type="match status" value="1"/>
</dbReference>
<keyword evidence="5" id="KW-0547">Nucleotide-binding</keyword>
<name>A0ABT9QBR6_9ACTN</name>
<proteinExistence type="predicted"/>
<keyword evidence="8" id="KW-0902">Two-component regulatory system</keyword>
<keyword evidence="9" id="KW-0472">Membrane</keyword>
<dbReference type="Gene3D" id="3.30.565.10">
    <property type="entry name" value="Histidine kinase-like ATPase, C-terminal domain"/>
    <property type="match status" value="1"/>
</dbReference>
<feature type="domain" description="Histidine kinase/HSP90-like ATPase" evidence="10">
    <location>
        <begin position="284"/>
        <end position="366"/>
    </location>
</feature>
<feature type="transmembrane region" description="Helical" evidence="9">
    <location>
        <begin position="68"/>
        <end position="94"/>
    </location>
</feature>
<dbReference type="PANTHER" id="PTHR24421:SF10">
    <property type="entry name" value="NITRATE_NITRITE SENSOR PROTEIN NARQ"/>
    <property type="match status" value="1"/>
</dbReference>
<dbReference type="EMBL" id="JAUSQU010000001">
    <property type="protein sequence ID" value="MDP9844183.1"/>
    <property type="molecule type" value="Genomic_DNA"/>
</dbReference>
<gene>
    <name evidence="12" type="ORF">J2853_003394</name>
</gene>
<dbReference type="SUPFAM" id="SSF55874">
    <property type="entry name" value="ATPase domain of HSP90 chaperone/DNA topoisomerase II/histidine kinase"/>
    <property type="match status" value="1"/>
</dbReference>
<comment type="caution">
    <text evidence="12">The sequence shown here is derived from an EMBL/GenBank/DDBJ whole genome shotgun (WGS) entry which is preliminary data.</text>
</comment>
<evidence type="ECO:0000259" key="10">
    <source>
        <dbReference type="Pfam" id="PF02518"/>
    </source>
</evidence>
<dbReference type="Pfam" id="PF02518">
    <property type="entry name" value="HATPase_c"/>
    <property type="match status" value="1"/>
</dbReference>
<feature type="domain" description="Signal transduction histidine kinase subgroup 3 dimerisation and phosphoacceptor" evidence="11">
    <location>
        <begin position="176"/>
        <end position="244"/>
    </location>
</feature>
<feature type="transmembrane region" description="Helical" evidence="9">
    <location>
        <begin position="36"/>
        <end position="61"/>
    </location>
</feature>